<protein>
    <submittedName>
        <fullName evidence="2">Uncharacterized protein</fullName>
    </submittedName>
</protein>
<dbReference type="Proteomes" id="UP000887576">
    <property type="component" value="Unplaced"/>
</dbReference>
<proteinExistence type="predicted"/>
<name>A0AC34QI88_9BILA</name>
<accession>A0AC34QI88</accession>
<evidence type="ECO:0000313" key="1">
    <source>
        <dbReference type="Proteomes" id="UP000887576"/>
    </source>
</evidence>
<dbReference type="WBParaSite" id="JU765_v2.g16501.t1">
    <property type="protein sequence ID" value="JU765_v2.g16501.t1"/>
    <property type="gene ID" value="JU765_v2.g16501"/>
</dbReference>
<evidence type="ECO:0000313" key="2">
    <source>
        <dbReference type="WBParaSite" id="JU765_v2.g16501.t1"/>
    </source>
</evidence>
<reference evidence="2" key="1">
    <citation type="submission" date="2022-11" db="UniProtKB">
        <authorList>
            <consortium name="WormBaseParasite"/>
        </authorList>
    </citation>
    <scope>IDENTIFICATION</scope>
</reference>
<organism evidence="1 2">
    <name type="scientific">Panagrolaimus sp. JU765</name>
    <dbReference type="NCBI Taxonomy" id="591449"/>
    <lineage>
        <taxon>Eukaryota</taxon>
        <taxon>Metazoa</taxon>
        <taxon>Ecdysozoa</taxon>
        <taxon>Nematoda</taxon>
        <taxon>Chromadorea</taxon>
        <taxon>Rhabditida</taxon>
        <taxon>Tylenchina</taxon>
        <taxon>Panagrolaimomorpha</taxon>
        <taxon>Panagrolaimoidea</taxon>
        <taxon>Panagrolaimidae</taxon>
        <taxon>Panagrolaimus</taxon>
    </lineage>
</organism>
<sequence length="233" mass="26735">MAFRRLLPALRSHSTAFSTKVVCRRLGPISSVKQQCLPVLRCYNRPFSSEAFLESRHQFLYLPMPRNKFDVVINDIDELELEAIGKIHHVENLGPGSFTTPSFPATGHILGPNNRFMIPLVCQVVGSPKEPVNVWFLVDTRATVTYLTMKTMHAIFGPEADTMGDLRFLIHIQDQRSVIDCEVSKRHFKEVNILGAYALRKLKLSMRMDWDQDMFQLYQDQANQKDESPIRKA</sequence>